<reference evidence="1" key="1">
    <citation type="submission" date="2021-02" db="EMBL/GenBank/DDBJ databases">
        <authorList>
            <person name="Dougan E. K."/>
            <person name="Rhodes N."/>
            <person name="Thang M."/>
            <person name="Chan C."/>
        </authorList>
    </citation>
    <scope>NUCLEOTIDE SEQUENCE</scope>
</reference>
<keyword evidence="2" id="KW-1185">Reference proteome</keyword>
<gene>
    <name evidence="1" type="ORF">SPIL2461_LOCUS8961</name>
</gene>
<evidence type="ECO:0000313" key="1">
    <source>
        <dbReference type="EMBL" id="CAE7369316.1"/>
    </source>
</evidence>
<dbReference type="EMBL" id="CAJNIZ010015094">
    <property type="protein sequence ID" value="CAE7369316.1"/>
    <property type="molecule type" value="Genomic_DNA"/>
</dbReference>
<name>A0A812Q0S7_SYMPI</name>
<sequence length="212" mass="24404">MDTSSSAGSTAHGGSEDGLAACGQADAAEREAKKRKLDERLCCICEVTQALPKFTFCRECKKDVQSCQNQAKKEERMAEWQRLTKTPEGLRHLILHYKAACPSKGQGMKRANMDWAQYLERVYSLKQTRLGVKEVYMDWIAYEEWAKKNKSHTSQQAMQQWQKWEADNHDHDFKGRQDYEKRFAVEVEEYQIKESVKGTAEDRQKTKGNGLG</sequence>
<organism evidence="1 2">
    <name type="scientific">Symbiodinium pilosum</name>
    <name type="common">Dinoflagellate</name>
    <dbReference type="NCBI Taxonomy" id="2952"/>
    <lineage>
        <taxon>Eukaryota</taxon>
        <taxon>Sar</taxon>
        <taxon>Alveolata</taxon>
        <taxon>Dinophyceae</taxon>
        <taxon>Suessiales</taxon>
        <taxon>Symbiodiniaceae</taxon>
        <taxon>Symbiodinium</taxon>
    </lineage>
</organism>
<accession>A0A812Q0S7</accession>
<dbReference type="Proteomes" id="UP000649617">
    <property type="component" value="Unassembled WGS sequence"/>
</dbReference>
<evidence type="ECO:0000313" key="2">
    <source>
        <dbReference type="Proteomes" id="UP000649617"/>
    </source>
</evidence>
<proteinExistence type="predicted"/>
<comment type="caution">
    <text evidence="1">The sequence shown here is derived from an EMBL/GenBank/DDBJ whole genome shotgun (WGS) entry which is preliminary data.</text>
</comment>
<protein>
    <submittedName>
        <fullName evidence="1">Uncharacterized protein</fullName>
    </submittedName>
</protein>
<dbReference type="OrthoDB" id="474347at2759"/>
<dbReference type="AlphaFoldDB" id="A0A812Q0S7"/>